<dbReference type="Proteomes" id="UP001250662">
    <property type="component" value="Unassembled WGS sequence"/>
</dbReference>
<evidence type="ECO:0000256" key="1">
    <source>
        <dbReference type="ARBA" id="ARBA00022729"/>
    </source>
</evidence>
<dbReference type="Gene3D" id="3.40.30.10">
    <property type="entry name" value="Glutaredoxin"/>
    <property type="match status" value="1"/>
</dbReference>
<dbReference type="PANTHER" id="PTHR15337">
    <property type="entry name" value="ANTERIOR GRADIENT PROTEIN-RELATED"/>
    <property type="match status" value="1"/>
</dbReference>
<dbReference type="InterPro" id="IPR036249">
    <property type="entry name" value="Thioredoxin-like_sf"/>
</dbReference>
<dbReference type="EMBL" id="JAVRHU010000003">
    <property type="protein sequence ID" value="MDT0622216.1"/>
    <property type="molecule type" value="Genomic_DNA"/>
</dbReference>
<evidence type="ECO:0000313" key="3">
    <source>
        <dbReference type="Proteomes" id="UP001250662"/>
    </source>
</evidence>
<protein>
    <submittedName>
        <fullName evidence="2">Thioredoxin family protein</fullName>
    </submittedName>
</protein>
<dbReference type="Pfam" id="PF13899">
    <property type="entry name" value="Thioredoxin_7"/>
    <property type="match status" value="1"/>
</dbReference>
<keyword evidence="1" id="KW-0732">Signal</keyword>
<dbReference type="InterPro" id="IPR051099">
    <property type="entry name" value="AGR/TXD"/>
</dbReference>
<reference evidence="2 3" key="1">
    <citation type="submission" date="2023-09" db="EMBL/GenBank/DDBJ databases">
        <authorList>
            <person name="Rey-Velasco X."/>
        </authorList>
    </citation>
    <scope>NUCLEOTIDE SEQUENCE [LARGE SCALE GENOMIC DNA]</scope>
    <source>
        <strain evidence="2 3">P007</strain>
    </source>
</reference>
<accession>A0ABU3BJ70</accession>
<evidence type="ECO:0000313" key="2">
    <source>
        <dbReference type="EMBL" id="MDT0622216.1"/>
    </source>
</evidence>
<dbReference type="SUPFAM" id="SSF52833">
    <property type="entry name" value="Thioredoxin-like"/>
    <property type="match status" value="1"/>
</dbReference>
<keyword evidence="3" id="KW-1185">Reference proteome</keyword>
<dbReference type="RefSeq" id="WP_311388081.1">
    <property type="nucleotide sequence ID" value="NZ_JAVRHU010000003.1"/>
</dbReference>
<organism evidence="2 3">
    <name type="scientific">Croceitalea vernalis</name>
    <dbReference type="NCBI Taxonomy" id="3075599"/>
    <lineage>
        <taxon>Bacteria</taxon>
        <taxon>Pseudomonadati</taxon>
        <taxon>Bacteroidota</taxon>
        <taxon>Flavobacteriia</taxon>
        <taxon>Flavobacteriales</taxon>
        <taxon>Flavobacteriaceae</taxon>
        <taxon>Croceitalea</taxon>
    </lineage>
</organism>
<dbReference type="PANTHER" id="PTHR15337:SF11">
    <property type="entry name" value="THIOREDOXIN DOMAIN-CONTAINING PROTEIN"/>
    <property type="match status" value="1"/>
</dbReference>
<sequence length="146" mass="17028">MKMIKRIPLTVLFFPIFLVAQNWETSYNNALIKSKEENKPIILVFAGSDWCAPCILLDNQIWQSEEFKNFSKENYVLYKADFPRKKANKLKTDLALQNGELAKRYNPKGYFPLVVVLNQDESILGTTGYKRKEPKAYIRLLNSFIE</sequence>
<comment type="caution">
    <text evidence="2">The sequence shown here is derived from an EMBL/GenBank/DDBJ whole genome shotgun (WGS) entry which is preliminary data.</text>
</comment>
<proteinExistence type="predicted"/>
<name>A0ABU3BJ70_9FLAO</name>
<gene>
    <name evidence="2" type="ORF">RM520_11305</name>
</gene>